<comment type="caution">
    <text evidence="2">The sequence shown here is derived from an EMBL/GenBank/DDBJ whole genome shotgun (WGS) entry which is preliminary data.</text>
</comment>
<dbReference type="SUPFAM" id="SSF56219">
    <property type="entry name" value="DNase I-like"/>
    <property type="match status" value="1"/>
</dbReference>
<name>A0AAN6JGU0_9BASI</name>
<gene>
    <name evidence="2" type="ORF">OC842_007771</name>
</gene>
<dbReference type="GO" id="GO:0003824">
    <property type="term" value="F:catalytic activity"/>
    <property type="evidence" value="ECO:0007669"/>
    <property type="project" value="InterPro"/>
</dbReference>
<accession>A0AAN6JGU0</accession>
<feature type="domain" description="Endonuclease/exonuclease/phosphatase" evidence="1">
    <location>
        <begin position="77"/>
        <end position="144"/>
    </location>
</feature>
<dbReference type="InterPro" id="IPR036691">
    <property type="entry name" value="Endo/exonu/phosph_ase_sf"/>
</dbReference>
<dbReference type="InterPro" id="IPR005135">
    <property type="entry name" value="Endo/exonuclease/phosphatase"/>
</dbReference>
<dbReference type="Gene3D" id="3.60.10.10">
    <property type="entry name" value="Endonuclease/exonuclease/phosphatase"/>
    <property type="match status" value="1"/>
</dbReference>
<evidence type="ECO:0000259" key="1">
    <source>
        <dbReference type="Pfam" id="PF14529"/>
    </source>
</evidence>
<proteinExistence type="predicted"/>
<organism evidence="2 3">
    <name type="scientific">Tilletia horrida</name>
    <dbReference type="NCBI Taxonomy" id="155126"/>
    <lineage>
        <taxon>Eukaryota</taxon>
        <taxon>Fungi</taxon>
        <taxon>Dikarya</taxon>
        <taxon>Basidiomycota</taxon>
        <taxon>Ustilaginomycotina</taxon>
        <taxon>Exobasidiomycetes</taxon>
        <taxon>Tilletiales</taxon>
        <taxon>Tilletiaceae</taxon>
        <taxon>Tilletia</taxon>
    </lineage>
</organism>
<keyword evidence="3" id="KW-1185">Reference proteome</keyword>
<evidence type="ECO:0000313" key="2">
    <source>
        <dbReference type="EMBL" id="KAK0518512.1"/>
    </source>
</evidence>
<dbReference type="Proteomes" id="UP001176521">
    <property type="component" value="Unassembled WGS sequence"/>
</dbReference>
<sequence>MPRVVTYVARHRKDLLVAQRQDLLAESTPDILMLEAQGIRGRPLRIVNIYSAPPATGGRTIRPGHGVRLLTRQQLDGDTHPCVIAGDFNAHNALWSAASSYTRTTAAGRYLASWIRTEKWELGLKQGSVNRRGARGEADTAIDL</sequence>
<feature type="non-terminal residue" evidence="2">
    <location>
        <position position="144"/>
    </location>
</feature>
<dbReference type="Pfam" id="PF14529">
    <property type="entry name" value="Exo_endo_phos_2"/>
    <property type="match status" value="1"/>
</dbReference>
<dbReference type="EMBL" id="JAPDMQ010001262">
    <property type="protein sequence ID" value="KAK0518512.1"/>
    <property type="molecule type" value="Genomic_DNA"/>
</dbReference>
<dbReference type="AlphaFoldDB" id="A0AAN6JGU0"/>
<protein>
    <recommendedName>
        <fullName evidence="1">Endonuclease/exonuclease/phosphatase domain-containing protein</fullName>
    </recommendedName>
</protein>
<evidence type="ECO:0000313" key="3">
    <source>
        <dbReference type="Proteomes" id="UP001176521"/>
    </source>
</evidence>
<reference evidence="2" key="1">
    <citation type="journal article" date="2023" name="PhytoFront">
        <title>Draft Genome Resources of Seven Strains of Tilletia horrida, Causal Agent of Kernel Smut of Rice.</title>
        <authorList>
            <person name="Khanal S."/>
            <person name="Antony Babu S."/>
            <person name="Zhou X.G."/>
        </authorList>
    </citation>
    <scope>NUCLEOTIDE SEQUENCE</scope>
    <source>
        <strain evidence="2">TX3</strain>
    </source>
</reference>